<protein>
    <submittedName>
        <fullName evidence="1">Uncharacterized protein</fullName>
    </submittedName>
</protein>
<evidence type="ECO:0000313" key="1">
    <source>
        <dbReference type="EMBL" id="GAA5505106.1"/>
    </source>
</evidence>
<accession>A0ABP9VJY4</accession>
<organism evidence="1 2">
    <name type="scientific">Novipirellula caenicola</name>
    <dbReference type="NCBI Taxonomy" id="1536901"/>
    <lineage>
        <taxon>Bacteria</taxon>
        <taxon>Pseudomonadati</taxon>
        <taxon>Planctomycetota</taxon>
        <taxon>Planctomycetia</taxon>
        <taxon>Pirellulales</taxon>
        <taxon>Pirellulaceae</taxon>
        <taxon>Novipirellula</taxon>
    </lineage>
</organism>
<comment type="caution">
    <text evidence="1">The sequence shown here is derived from an EMBL/GenBank/DDBJ whole genome shotgun (WGS) entry which is preliminary data.</text>
</comment>
<name>A0ABP9VJY4_9BACT</name>
<proteinExistence type="predicted"/>
<gene>
    <name evidence="1" type="ORF">Rcae01_00547</name>
</gene>
<evidence type="ECO:0000313" key="2">
    <source>
        <dbReference type="Proteomes" id="UP001416858"/>
    </source>
</evidence>
<keyword evidence="2" id="KW-1185">Reference proteome</keyword>
<dbReference type="Proteomes" id="UP001416858">
    <property type="component" value="Unassembled WGS sequence"/>
</dbReference>
<reference evidence="1 2" key="1">
    <citation type="submission" date="2024-02" db="EMBL/GenBank/DDBJ databases">
        <title>Rhodopirellula caenicola NBRC 110016.</title>
        <authorList>
            <person name="Ichikawa N."/>
            <person name="Katano-Makiyama Y."/>
            <person name="Hidaka K."/>
        </authorList>
    </citation>
    <scope>NUCLEOTIDE SEQUENCE [LARGE SCALE GENOMIC DNA]</scope>
    <source>
        <strain evidence="1 2">NBRC 110016</strain>
    </source>
</reference>
<dbReference type="EMBL" id="BAABRO010000001">
    <property type="protein sequence ID" value="GAA5505106.1"/>
    <property type="molecule type" value="Genomic_DNA"/>
</dbReference>
<sequence length="151" mass="16923">MMLVQVSLPLVQRVDFHGKMAAAMMRMDRQTTIANQMQFLAFPDLEPCAGKIECGTIQFRQIHCVTVEHNAFGNIGDVDGDMVQLDSFHAGNFVFGFVNGGNIKKRGSKPIVIRERHRKQRPRAIKVRSTLPYRAKAVKPCHAVNQFALTG</sequence>